<dbReference type="InterPro" id="IPR001128">
    <property type="entry name" value="Cyt_P450"/>
</dbReference>
<comment type="cofactor">
    <cofactor evidence="1">
        <name>heme</name>
        <dbReference type="ChEBI" id="CHEBI:30413"/>
    </cofactor>
</comment>
<keyword evidence="7" id="KW-0349">Heme</keyword>
<reference evidence="9" key="1">
    <citation type="submission" date="2020-11" db="EMBL/GenBank/DDBJ databases">
        <authorList>
            <consortium name="DOE Joint Genome Institute"/>
            <person name="Ahrendt S."/>
            <person name="Riley R."/>
            <person name="Andreopoulos W."/>
            <person name="LaButti K."/>
            <person name="Pangilinan J."/>
            <person name="Ruiz-duenas F.J."/>
            <person name="Barrasa J.M."/>
            <person name="Sanchez-Garcia M."/>
            <person name="Camarero S."/>
            <person name="Miyauchi S."/>
            <person name="Serrano A."/>
            <person name="Linde D."/>
            <person name="Babiker R."/>
            <person name="Drula E."/>
            <person name="Ayuso-Fernandez I."/>
            <person name="Pacheco R."/>
            <person name="Padilla G."/>
            <person name="Ferreira P."/>
            <person name="Barriuso J."/>
            <person name="Kellner H."/>
            <person name="Castanera R."/>
            <person name="Alfaro M."/>
            <person name="Ramirez L."/>
            <person name="Pisabarro A.G."/>
            <person name="Kuo A."/>
            <person name="Tritt A."/>
            <person name="Lipzen A."/>
            <person name="He G."/>
            <person name="Yan M."/>
            <person name="Ng V."/>
            <person name="Cullen D."/>
            <person name="Martin F."/>
            <person name="Rosso M.-N."/>
            <person name="Henrissat B."/>
            <person name="Hibbett D."/>
            <person name="Martinez A.T."/>
            <person name="Grigoriev I.V."/>
        </authorList>
    </citation>
    <scope>NUCLEOTIDE SEQUENCE</scope>
    <source>
        <strain evidence="9">AH 44721</strain>
    </source>
</reference>
<dbReference type="Proteomes" id="UP000724874">
    <property type="component" value="Unassembled WGS sequence"/>
</dbReference>
<name>A0A9P5NP99_GYMJU</name>
<dbReference type="OrthoDB" id="1844152at2759"/>
<accession>A0A9P5NP99</accession>
<keyword evidence="5 7" id="KW-0408">Iron</keyword>
<evidence type="ECO:0000256" key="2">
    <source>
        <dbReference type="ARBA" id="ARBA00010617"/>
    </source>
</evidence>
<evidence type="ECO:0000256" key="5">
    <source>
        <dbReference type="ARBA" id="ARBA00023004"/>
    </source>
</evidence>
<dbReference type="InterPro" id="IPR017972">
    <property type="entry name" value="Cyt_P450_CS"/>
</dbReference>
<dbReference type="CDD" id="cd11041">
    <property type="entry name" value="CYP503A1-like"/>
    <property type="match status" value="1"/>
</dbReference>
<organism evidence="9 10">
    <name type="scientific">Gymnopilus junonius</name>
    <name type="common">Spectacular rustgill mushroom</name>
    <name type="synonym">Gymnopilus spectabilis subsp. junonius</name>
    <dbReference type="NCBI Taxonomy" id="109634"/>
    <lineage>
        <taxon>Eukaryota</taxon>
        <taxon>Fungi</taxon>
        <taxon>Dikarya</taxon>
        <taxon>Basidiomycota</taxon>
        <taxon>Agaricomycotina</taxon>
        <taxon>Agaricomycetes</taxon>
        <taxon>Agaricomycetidae</taxon>
        <taxon>Agaricales</taxon>
        <taxon>Agaricineae</taxon>
        <taxon>Hymenogastraceae</taxon>
        <taxon>Gymnopilus</taxon>
    </lineage>
</organism>
<dbReference type="PANTHER" id="PTHR46206:SF1">
    <property type="entry name" value="P450, PUTATIVE (EUROFUNG)-RELATED"/>
    <property type="match status" value="1"/>
</dbReference>
<evidence type="ECO:0000256" key="3">
    <source>
        <dbReference type="ARBA" id="ARBA00022723"/>
    </source>
</evidence>
<keyword evidence="10" id="KW-1185">Reference proteome</keyword>
<evidence type="ECO:0000313" key="9">
    <source>
        <dbReference type="EMBL" id="KAF8904069.1"/>
    </source>
</evidence>
<sequence>MTRNLVARFDDVYDEITCACEEVFTEWVSVPVFDAVIHIVARTGNRLFVGLPLCMNFLGCYVFYSTINPGRHPELRQRIVDLRRRHMRHPGKDELTKTVMERVLLDREFGTDRPDRPNDTISWFYDVASVRYSAEAIVDEIVQRIMFLNFSAIHTSTHALTNVLYHLAEHPEIYLQSLRNEVEGVTEKLGWTKAALRDMVKVDSFVRESERFNGLSSLIMTRKVVNPSGFTFSNGVHLPMDSIVSVANYSTHHDDTYYPDANTFDGFRFSRVREASEGFDAIRHQFVHTTPEYVTFGHGRHSCPGERSLFFAANELKVALAHIVMYYDVKLGDDCNGVKPDNSWMSIALIPDKLIYRSEREWIHFEI</sequence>
<evidence type="ECO:0000256" key="8">
    <source>
        <dbReference type="SAM" id="Phobius"/>
    </source>
</evidence>
<dbReference type="InterPro" id="IPR036396">
    <property type="entry name" value="Cyt_P450_sf"/>
</dbReference>
<protein>
    <submittedName>
        <fullName evidence="9">Cytochrome P450</fullName>
    </submittedName>
</protein>
<dbReference type="PROSITE" id="PS00086">
    <property type="entry name" value="CYTOCHROME_P450"/>
    <property type="match status" value="1"/>
</dbReference>
<dbReference type="Pfam" id="PF00067">
    <property type="entry name" value="p450"/>
    <property type="match status" value="1"/>
</dbReference>
<comment type="similarity">
    <text evidence="2 7">Belongs to the cytochrome P450 family.</text>
</comment>
<evidence type="ECO:0000256" key="1">
    <source>
        <dbReference type="ARBA" id="ARBA00001971"/>
    </source>
</evidence>
<feature type="transmembrane region" description="Helical" evidence="8">
    <location>
        <begin position="47"/>
        <end position="64"/>
    </location>
</feature>
<dbReference type="GO" id="GO:0005506">
    <property type="term" value="F:iron ion binding"/>
    <property type="evidence" value="ECO:0007669"/>
    <property type="project" value="InterPro"/>
</dbReference>
<proteinExistence type="inferred from homology"/>
<comment type="caution">
    <text evidence="9">The sequence shown here is derived from an EMBL/GenBank/DDBJ whole genome shotgun (WGS) entry which is preliminary data.</text>
</comment>
<keyword evidence="8" id="KW-0472">Membrane</keyword>
<keyword evidence="4 7" id="KW-0560">Oxidoreductase</keyword>
<evidence type="ECO:0000256" key="4">
    <source>
        <dbReference type="ARBA" id="ARBA00023002"/>
    </source>
</evidence>
<evidence type="ECO:0000313" key="10">
    <source>
        <dbReference type="Proteomes" id="UP000724874"/>
    </source>
</evidence>
<dbReference type="GO" id="GO:0020037">
    <property type="term" value="F:heme binding"/>
    <property type="evidence" value="ECO:0007669"/>
    <property type="project" value="InterPro"/>
</dbReference>
<keyword evidence="6 7" id="KW-0503">Monooxygenase</keyword>
<gene>
    <name evidence="9" type="ORF">CPB84DRAFT_1898082</name>
</gene>
<evidence type="ECO:0000256" key="7">
    <source>
        <dbReference type="RuleBase" id="RU000461"/>
    </source>
</evidence>
<dbReference type="SUPFAM" id="SSF48264">
    <property type="entry name" value="Cytochrome P450"/>
    <property type="match status" value="1"/>
</dbReference>
<dbReference type="GO" id="GO:0016705">
    <property type="term" value="F:oxidoreductase activity, acting on paired donors, with incorporation or reduction of molecular oxygen"/>
    <property type="evidence" value="ECO:0007669"/>
    <property type="project" value="InterPro"/>
</dbReference>
<keyword evidence="8" id="KW-0812">Transmembrane</keyword>
<keyword evidence="3 7" id="KW-0479">Metal-binding</keyword>
<dbReference type="EMBL" id="JADNYJ010000027">
    <property type="protein sequence ID" value="KAF8904069.1"/>
    <property type="molecule type" value="Genomic_DNA"/>
</dbReference>
<dbReference type="PANTHER" id="PTHR46206">
    <property type="entry name" value="CYTOCHROME P450"/>
    <property type="match status" value="1"/>
</dbReference>
<dbReference type="Gene3D" id="1.10.630.10">
    <property type="entry name" value="Cytochrome P450"/>
    <property type="match status" value="1"/>
</dbReference>
<dbReference type="GO" id="GO:0004497">
    <property type="term" value="F:monooxygenase activity"/>
    <property type="evidence" value="ECO:0007669"/>
    <property type="project" value="UniProtKB-KW"/>
</dbReference>
<keyword evidence="8" id="KW-1133">Transmembrane helix</keyword>
<evidence type="ECO:0000256" key="6">
    <source>
        <dbReference type="ARBA" id="ARBA00023033"/>
    </source>
</evidence>
<dbReference type="AlphaFoldDB" id="A0A9P5NP99"/>